<evidence type="ECO:0000313" key="3">
    <source>
        <dbReference type="Proteomes" id="UP000336646"/>
    </source>
</evidence>
<gene>
    <name evidence="2" type="ORF">EKI59_03820</name>
</gene>
<name>A0A6C1TYB9_9CORY</name>
<feature type="transmembrane region" description="Helical" evidence="1">
    <location>
        <begin position="47"/>
        <end position="66"/>
    </location>
</feature>
<dbReference type="AlphaFoldDB" id="A0A6C1TYB9"/>
<accession>A0A6C1TYB9</accession>
<proteinExistence type="predicted"/>
<sequence>MRTTDNRIILGSIVALAGIAITVLTVWKPWQQCASTSCFAVPAEVAARIAGYVIALAGSVIAVAGVRATARSRHVRTVASAITILLTLVTLVMIVGNTIALAHEPTREISCLDRLDAAAAWSCGEYFGQRSGSPVRYSSYT</sequence>
<feature type="transmembrane region" description="Helical" evidence="1">
    <location>
        <begin position="78"/>
        <end position="102"/>
    </location>
</feature>
<keyword evidence="1" id="KW-0472">Membrane</keyword>
<comment type="caution">
    <text evidence="2">The sequence shown here is derived from an EMBL/GenBank/DDBJ whole genome shotgun (WGS) entry which is preliminary data.</text>
</comment>
<evidence type="ECO:0000313" key="2">
    <source>
        <dbReference type="EMBL" id="TVS29439.1"/>
    </source>
</evidence>
<reference evidence="2 3" key="1">
    <citation type="submission" date="2018-12" db="EMBL/GenBank/DDBJ databases">
        <title>Corynebacterium sanguinis sp. nov., a clinically-associated and environmental corynebacterium.</title>
        <authorList>
            <person name="Gonzales-Siles L."/>
            <person name="Jaen-Luchoro D."/>
            <person name="Cardew S."/>
            <person name="Inganas E."/>
            <person name="Ohlen M."/>
            <person name="Jensie-Markopolous S."/>
            <person name="Pinyeiro-Iglesias B."/>
            <person name="Molin K."/>
            <person name="Skovbjerg S."/>
            <person name="Svensson-Stadler L."/>
            <person name="Funke G."/>
            <person name="Moore E.R.B."/>
        </authorList>
    </citation>
    <scope>NUCLEOTIDE SEQUENCE [LARGE SCALE GENOMIC DNA]</scope>
    <source>
        <strain evidence="2 3">58734</strain>
    </source>
</reference>
<dbReference type="OrthoDB" id="9883191at2"/>
<organism evidence="2 3">
    <name type="scientific">Corynebacterium sanguinis</name>
    <dbReference type="NCBI Taxonomy" id="2594913"/>
    <lineage>
        <taxon>Bacteria</taxon>
        <taxon>Bacillati</taxon>
        <taxon>Actinomycetota</taxon>
        <taxon>Actinomycetes</taxon>
        <taxon>Mycobacteriales</taxon>
        <taxon>Corynebacteriaceae</taxon>
        <taxon>Corynebacterium</taxon>
    </lineage>
</organism>
<keyword evidence="1" id="KW-0812">Transmembrane</keyword>
<evidence type="ECO:0000256" key="1">
    <source>
        <dbReference type="SAM" id="Phobius"/>
    </source>
</evidence>
<dbReference type="Proteomes" id="UP000336646">
    <property type="component" value="Unassembled WGS sequence"/>
</dbReference>
<dbReference type="GeneID" id="74901316"/>
<dbReference type="EMBL" id="RXIR01000005">
    <property type="protein sequence ID" value="TVS29439.1"/>
    <property type="molecule type" value="Genomic_DNA"/>
</dbReference>
<keyword evidence="1" id="KW-1133">Transmembrane helix</keyword>
<dbReference type="RefSeq" id="WP_006839321.1">
    <property type="nucleotide sequence ID" value="NZ_CP038157.1"/>
</dbReference>
<protein>
    <submittedName>
        <fullName evidence="2">Uncharacterized protein</fullName>
    </submittedName>
</protein>
<feature type="transmembrane region" description="Helical" evidence="1">
    <location>
        <begin position="7"/>
        <end position="27"/>
    </location>
</feature>